<proteinExistence type="predicted"/>
<gene>
    <name evidence="1" type="ORF">NP493_73g02016</name>
</gene>
<name>A0AAD9P9H6_RIDPI</name>
<reference evidence="1" key="1">
    <citation type="journal article" date="2023" name="Mol. Biol. Evol.">
        <title>Third-Generation Sequencing Reveals the Adaptive Role of the Epigenome in Three Deep-Sea Polychaetes.</title>
        <authorList>
            <person name="Perez M."/>
            <person name="Aroh O."/>
            <person name="Sun Y."/>
            <person name="Lan Y."/>
            <person name="Juniper S.K."/>
            <person name="Young C.R."/>
            <person name="Angers B."/>
            <person name="Qian P.Y."/>
        </authorList>
    </citation>
    <scope>NUCLEOTIDE SEQUENCE</scope>
    <source>
        <strain evidence="1">R07B-5</strain>
    </source>
</reference>
<dbReference type="EMBL" id="JAODUO010000071">
    <property type="protein sequence ID" value="KAK2190698.1"/>
    <property type="molecule type" value="Genomic_DNA"/>
</dbReference>
<dbReference type="AlphaFoldDB" id="A0AAD9P9H6"/>
<comment type="caution">
    <text evidence="1">The sequence shown here is derived from an EMBL/GenBank/DDBJ whole genome shotgun (WGS) entry which is preliminary data.</text>
</comment>
<dbReference type="PANTHER" id="PTHR23040:SF2">
    <property type="entry name" value="OUTER DYNEIN ARM-DOCKING COMPLEX SUBUNIT 4"/>
    <property type="match status" value="1"/>
</dbReference>
<dbReference type="InterPro" id="IPR040111">
    <property type="entry name" value="ODAD4"/>
</dbReference>
<evidence type="ECO:0000313" key="2">
    <source>
        <dbReference type="Proteomes" id="UP001209878"/>
    </source>
</evidence>
<evidence type="ECO:0000313" key="1">
    <source>
        <dbReference type="EMBL" id="KAK2190698.1"/>
    </source>
</evidence>
<accession>A0AAD9P9H6</accession>
<protein>
    <submittedName>
        <fullName evidence="1">Uncharacterized protein</fullName>
    </submittedName>
</protein>
<organism evidence="1 2">
    <name type="scientific">Ridgeia piscesae</name>
    <name type="common">Tubeworm</name>
    <dbReference type="NCBI Taxonomy" id="27915"/>
    <lineage>
        <taxon>Eukaryota</taxon>
        <taxon>Metazoa</taxon>
        <taxon>Spiralia</taxon>
        <taxon>Lophotrochozoa</taxon>
        <taxon>Annelida</taxon>
        <taxon>Polychaeta</taxon>
        <taxon>Sedentaria</taxon>
        <taxon>Canalipalpata</taxon>
        <taxon>Sabellida</taxon>
        <taxon>Siboglinidae</taxon>
        <taxon>Ridgeia</taxon>
    </lineage>
</organism>
<dbReference type="Proteomes" id="UP001209878">
    <property type="component" value="Unassembled WGS sequence"/>
</dbReference>
<keyword evidence="2" id="KW-1185">Reference proteome</keyword>
<dbReference type="PANTHER" id="PTHR23040">
    <property type="match status" value="1"/>
</dbReference>
<sequence>MHQFTIGINKCRDAIARCVGDPGTIKLALIGDLTHFKKLNERTLRPQTKQLAPKRHRAHRKPEPMTPVANELTIIKLLQELYGDKAFFDKLKGESVKEMRYKGETVDLIDEGLLLLHRRSDFFQQHNPIYARKYEKKMNHRMSCTKVRLNFTYIRRVCCCLATKSVEP</sequence>